<sequence>MKYHFQVPMLLLCLCAVLRLSQAGPDASRLFHEKILEGWEGDRSIWRIENNEIVAGRPDLRQPRNDFLCTVDEYGDFDLQVKYKRGGNNGGVQFRSQRVPGKTEVAGYQADCAPKIDGSLYDESRRHRFLAQPDAATVARLQLGEWNTCHIRAEGPRIRLWINEVLTVDYSEEDPAIPRKGIIGLQIHKNATEIRYKDLVIKELQSGETKPES</sequence>
<evidence type="ECO:0000313" key="4">
    <source>
        <dbReference type="Proteomes" id="UP000590740"/>
    </source>
</evidence>
<organism evidence="3 4">
    <name type="scientific">Prosthecobacter vanneervenii</name>
    <dbReference type="NCBI Taxonomy" id="48466"/>
    <lineage>
        <taxon>Bacteria</taxon>
        <taxon>Pseudomonadati</taxon>
        <taxon>Verrucomicrobiota</taxon>
        <taxon>Verrucomicrobiia</taxon>
        <taxon>Verrucomicrobiales</taxon>
        <taxon>Verrucomicrobiaceae</taxon>
        <taxon>Prosthecobacter</taxon>
    </lineage>
</organism>
<reference evidence="3 4" key="1">
    <citation type="submission" date="2020-08" db="EMBL/GenBank/DDBJ databases">
        <title>Genomic Encyclopedia of Type Strains, Phase IV (KMG-IV): sequencing the most valuable type-strain genomes for metagenomic binning, comparative biology and taxonomic classification.</title>
        <authorList>
            <person name="Goeker M."/>
        </authorList>
    </citation>
    <scope>NUCLEOTIDE SEQUENCE [LARGE SCALE GENOMIC DNA]</scope>
    <source>
        <strain evidence="3 4">DSM 12252</strain>
    </source>
</reference>
<dbReference type="GO" id="GO:0016787">
    <property type="term" value="F:hydrolase activity"/>
    <property type="evidence" value="ECO:0007669"/>
    <property type="project" value="InterPro"/>
</dbReference>
<dbReference type="AlphaFoldDB" id="A0A7W7Y8K8"/>
<evidence type="ECO:0000256" key="1">
    <source>
        <dbReference type="SAM" id="SignalP"/>
    </source>
</evidence>
<evidence type="ECO:0000259" key="2">
    <source>
        <dbReference type="Pfam" id="PF06439"/>
    </source>
</evidence>
<proteinExistence type="predicted"/>
<dbReference type="Gene3D" id="2.60.120.560">
    <property type="entry name" value="Exo-inulinase, domain 1"/>
    <property type="match status" value="1"/>
</dbReference>
<dbReference type="Proteomes" id="UP000590740">
    <property type="component" value="Unassembled WGS sequence"/>
</dbReference>
<keyword evidence="1" id="KW-0732">Signal</keyword>
<feature type="domain" description="3-keto-alpha-glucoside-1,2-lyase/3-keto-2-hydroxy-glucal hydratase" evidence="2">
    <location>
        <begin position="28"/>
        <end position="202"/>
    </location>
</feature>
<comment type="caution">
    <text evidence="3">The sequence shown here is derived from an EMBL/GenBank/DDBJ whole genome shotgun (WGS) entry which is preliminary data.</text>
</comment>
<dbReference type="InterPro" id="IPR010496">
    <property type="entry name" value="AL/BT2_dom"/>
</dbReference>
<dbReference type="RefSeq" id="WP_184338552.1">
    <property type="nucleotide sequence ID" value="NZ_JACHIG010000002.1"/>
</dbReference>
<feature type="signal peptide" evidence="1">
    <location>
        <begin position="1"/>
        <end position="23"/>
    </location>
</feature>
<protein>
    <recommendedName>
        <fullName evidence="2">3-keto-alpha-glucoside-1,2-lyase/3-keto-2-hydroxy-glucal hydratase domain-containing protein</fullName>
    </recommendedName>
</protein>
<keyword evidence="4" id="KW-1185">Reference proteome</keyword>
<gene>
    <name evidence="3" type="ORF">HNQ65_001180</name>
</gene>
<dbReference type="Pfam" id="PF06439">
    <property type="entry name" value="3keto-disac_hyd"/>
    <property type="match status" value="1"/>
</dbReference>
<feature type="chain" id="PRO_5030987777" description="3-keto-alpha-glucoside-1,2-lyase/3-keto-2-hydroxy-glucal hydratase domain-containing protein" evidence="1">
    <location>
        <begin position="24"/>
        <end position="213"/>
    </location>
</feature>
<evidence type="ECO:0000313" key="3">
    <source>
        <dbReference type="EMBL" id="MBB5031612.1"/>
    </source>
</evidence>
<dbReference type="EMBL" id="JACHIG010000002">
    <property type="protein sequence ID" value="MBB5031612.1"/>
    <property type="molecule type" value="Genomic_DNA"/>
</dbReference>
<name>A0A7W7Y8K8_9BACT</name>
<accession>A0A7W7Y8K8</accession>